<proteinExistence type="predicted"/>
<accession>A0A0G4NG10</accession>
<gene>
    <name evidence="2" type="ORF">BN1723_019733</name>
</gene>
<feature type="compositionally biased region" description="Basic and acidic residues" evidence="1">
    <location>
        <begin position="87"/>
        <end position="111"/>
    </location>
</feature>
<name>A0A0G4NG10_VERLO</name>
<dbReference type="AlphaFoldDB" id="A0A0G4NG10"/>
<dbReference type="Proteomes" id="UP000045706">
    <property type="component" value="Unassembled WGS sequence"/>
</dbReference>
<protein>
    <submittedName>
        <fullName evidence="2">Uncharacterized protein</fullName>
    </submittedName>
</protein>
<feature type="compositionally biased region" description="Low complexity" evidence="1">
    <location>
        <begin position="14"/>
        <end position="27"/>
    </location>
</feature>
<reference evidence="3" key="1">
    <citation type="submission" date="2015-05" db="EMBL/GenBank/DDBJ databases">
        <authorList>
            <person name="Fogelqvist Johan"/>
        </authorList>
    </citation>
    <scope>NUCLEOTIDE SEQUENCE [LARGE SCALE GENOMIC DNA]</scope>
</reference>
<evidence type="ECO:0000256" key="1">
    <source>
        <dbReference type="SAM" id="MobiDB-lite"/>
    </source>
</evidence>
<evidence type="ECO:0000313" key="2">
    <source>
        <dbReference type="EMBL" id="CRK45417.1"/>
    </source>
</evidence>
<dbReference type="EMBL" id="CVQI01034804">
    <property type="protein sequence ID" value="CRK45417.1"/>
    <property type="molecule type" value="Genomic_DNA"/>
</dbReference>
<feature type="region of interest" description="Disordered" evidence="1">
    <location>
        <begin position="1"/>
        <end position="117"/>
    </location>
</feature>
<organism evidence="2 3">
    <name type="scientific">Verticillium longisporum</name>
    <name type="common">Verticillium dahliae var. longisporum</name>
    <dbReference type="NCBI Taxonomy" id="100787"/>
    <lineage>
        <taxon>Eukaryota</taxon>
        <taxon>Fungi</taxon>
        <taxon>Dikarya</taxon>
        <taxon>Ascomycota</taxon>
        <taxon>Pezizomycotina</taxon>
        <taxon>Sordariomycetes</taxon>
        <taxon>Hypocreomycetidae</taxon>
        <taxon>Glomerellales</taxon>
        <taxon>Plectosphaerellaceae</taxon>
        <taxon>Verticillium</taxon>
    </lineage>
</organism>
<sequence>VARASLGHAPGRRPPAAAQPGPAARCAFRSPLQAAGARRRRGGRSRGACREAREEGGGGGGRQGLPHQDLEAGPPQRRGRHRLPSRQAEERHRHHCFQDSHHACRGRDRHQGHGSQG</sequence>
<evidence type="ECO:0000313" key="3">
    <source>
        <dbReference type="Proteomes" id="UP000045706"/>
    </source>
</evidence>
<feature type="non-terminal residue" evidence="2">
    <location>
        <position position="1"/>
    </location>
</feature>